<feature type="signal peptide" evidence="1">
    <location>
        <begin position="1"/>
        <end position="18"/>
    </location>
</feature>
<dbReference type="AlphaFoldDB" id="A0A1H3WR24"/>
<keyword evidence="4" id="KW-1185">Reference proteome</keyword>
<dbReference type="EMBL" id="FNQF01000002">
    <property type="protein sequence ID" value="SDZ89400.1"/>
    <property type="molecule type" value="Genomic_DNA"/>
</dbReference>
<dbReference type="STRING" id="908615.SAMN05421540_102102"/>
<evidence type="ECO:0000259" key="2">
    <source>
        <dbReference type="Pfam" id="PF09832"/>
    </source>
</evidence>
<evidence type="ECO:0000256" key="1">
    <source>
        <dbReference type="SAM" id="SignalP"/>
    </source>
</evidence>
<name>A0A1H3WR24_9FLAO</name>
<sequence>MKKITLILFLMVASIAFAQDQKTEYEKDAIELVKLSNNSVEVALEPIYSTLEETKREEFKKEIQPVLENMYQKFSKMYMEEFSHEDIKGILKFYDSELGKKLLDGQAEVMKKSMAIGQEFSMEVMPIYQKYMQN</sequence>
<protein>
    <recommendedName>
        <fullName evidence="2">DUF2059 domain-containing protein</fullName>
    </recommendedName>
</protein>
<proteinExistence type="predicted"/>
<evidence type="ECO:0000313" key="3">
    <source>
        <dbReference type="EMBL" id="SDZ89400.1"/>
    </source>
</evidence>
<feature type="chain" id="PRO_5011725332" description="DUF2059 domain-containing protein" evidence="1">
    <location>
        <begin position="19"/>
        <end position="134"/>
    </location>
</feature>
<dbReference type="InterPro" id="IPR018637">
    <property type="entry name" value="DUF2059"/>
</dbReference>
<reference evidence="3 4" key="1">
    <citation type="submission" date="2016-10" db="EMBL/GenBank/DDBJ databases">
        <authorList>
            <person name="de Groot N.N."/>
        </authorList>
    </citation>
    <scope>NUCLEOTIDE SEQUENCE [LARGE SCALE GENOMIC DNA]</scope>
    <source>
        <strain evidence="3 4">DSM 23581</strain>
    </source>
</reference>
<organism evidence="3 4">
    <name type="scientific">Psychroflexus halocasei</name>
    <dbReference type="NCBI Taxonomy" id="908615"/>
    <lineage>
        <taxon>Bacteria</taxon>
        <taxon>Pseudomonadati</taxon>
        <taxon>Bacteroidota</taxon>
        <taxon>Flavobacteriia</taxon>
        <taxon>Flavobacteriales</taxon>
        <taxon>Flavobacteriaceae</taxon>
        <taxon>Psychroflexus</taxon>
    </lineage>
</organism>
<accession>A0A1H3WR24</accession>
<evidence type="ECO:0000313" key="4">
    <source>
        <dbReference type="Proteomes" id="UP000198820"/>
    </source>
</evidence>
<gene>
    <name evidence="3" type="ORF">SAMN05421540_102102</name>
</gene>
<dbReference type="Pfam" id="PF09832">
    <property type="entry name" value="DUF2059"/>
    <property type="match status" value="1"/>
</dbReference>
<keyword evidence="1" id="KW-0732">Signal</keyword>
<dbReference type="Proteomes" id="UP000198820">
    <property type="component" value="Unassembled WGS sequence"/>
</dbReference>
<feature type="domain" description="DUF2059" evidence="2">
    <location>
        <begin position="69"/>
        <end position="126"/>
    </location>
</feature>
<dbReference type="RefSeq" id="WP_093239083.1">
    <property type="nucleotide sequence ID" value="NZ_FNQF01000002.1"/>
</dbReference>